<dbReference type="Proteomes" id="UP001596496">
    <property type="component" value="Unassembled WGS sequence"/>
</dbReference>
<keyword evidence="2" id="KW-1185">Reference proteome</keyword>
<name>A0ABW2PC62_9ACTN</name>
<comment type="caution">
    <text evidence="1">The sequence shown here is derived from an EMBL/GenBank/DDBJ whole genome shotgun (WGS) entry which is preliminary data.</text>
</comment>
<gene>
    <name evidence="1" type="ORF">ACFQSB_26785</name>
</gene>
<reference evidence="2" key="1">
    <citation type="journal article" date="2019" name="Int. J. Syst. Evol. Microbiol.">
        <title>The Global Catalogue of Microorganisms (GCM) 10K type strain sequencing project: providing services to taxonomists for standard genome sequencing and annotation.</title>
        <authorList>
            <consortium name="The Broad Institute Genomics Platform"/>
            <consortium name="The Broad Institute Genome Sequencing Center for Infectious Disease"/>
            <person name="Wu L."/>
            <person name="Ma J."/>
        </authorList>
    </citation>
    <scope>NUCLEOTIDE SEQUENCE [LARGE SCALE GENOMIC DNA]</scope>
    <source>
        <strain evidence="2">CECT 7649</strain>
    </source>
</reference>
<organism evidence="1 2">
    <name type="scientific">Sphaerisporangium rhizosphaerae</name>
    <dbReference type="NCBI Taxonomy" id="2269375"/>
    <lineage>
        <taxon>Bacteria</taxon>
        <taxon>Bacillati</taxon>
        <taxon>Actinomycetota</taxon>
        <taxon>Actinomycetes</taxon>
        <taxon>Streptosporangiales</taxon>
        <taxon>Streptosporangiaceae</taxon>
        <taxon>Sphaerisporangium</taxon>
    </lineage>
</organism>
<sequence length="50" mass="5290">MAEVLRTDQATMRVVRKSADLAAHRGAFLTGCVDRIAAGASVRACPSPMM</sequence>
<protein>
    <submittedName>
        <fullName evidence="1">Uncharacterized protein</fullName>
    </submittedName>
</protein>
<proteinExistence type="predicted"/>
<dbReference type="RefSeq" id="WP_354849983.1">
    <property type="nucleotide sequence ID" value="NZ_JBHTCG010000021.1"/>
</dbReference>
<dbReference type="EMBL" id="JBHTCG010000021">
    <property type="protein sequence ID" value="MFC7385840.1"/>
    <property type="molecule type" value="Genomic_DNA"/>
</dbReference>
<accession>A0ABW2PC62</accession>
<evidence type="ECO:0000313" key="1">
    <source>
        <dbReference type="EMBL" id="MFC7385840.1"/>
    </source>
</evidence>
<evidence type="ECO:0000313" key="2">
    <source>
        <dbReference type="Proteomes" id="UP001596496"/>
    </source>
</evidence>